<sequence length="151" mass="17363">MFSTVRYFIKTAIGFLILGLLTGAFMMISKNIFHQGYPYSMITAHTHLILIGFVMMMIMGVAIWFFPRPEKEDKKYNPTLILIVYGMITISTFIRFVSEIINGYLQDEISAVIITLASLGQLLSFMLFFYSIWGRIRPIGSHIREAKGEKF</sequence>
<protein>
    <submittedName>
        <fullName evidence="2">Cbb3-type cytochrome c oxidase subunit I</fullName>
    </submittedName>
</protein>
<feature type="transmembrane region" description="Helical" evidence="1">
    <location>
        <begin position="7"/>
        <end position="28"/>
    </location>
</feature>
<evidence type="ECO:0000256" key="1">
    <source>
        <dbReference type="SAM" id="Phobius"/>
    </source>
</evidence>
<keyword evidence="1" id="KW-0472">Membrane</keyword>
<accession>A0AAE3P4P0</accession>
<feature type="transmembrane region" description="Helical" evidence="1">
    <location>
        <begin position="79"/>
        <end position="97"/>
    </location>
</feature>
<reference evidence="2" key="1">
    <citation type="submission" date="2023-03" db="EMBL/GenBank/DDBJ databases">
        <title>Stygiobacter electus gen. nov., sp. nov., facultatively anaerobic thermotolerant bacterium of the class Ignavibacteria from a well of Yessentuki mineral water deposit.</title>
        <authorList>
            <person name="Podosokorskaya O.A."/>
            <person name="Elcheninov A.G."/>
            <person name="Petrova N.F."/>
            <person name="Zavarzina D.G."/>
            <person name="Kublanov I.V."/>
            <person name="Merkel A.Y."/>
        </authorList>
    </citation>
    <scope>NUCLEOTIDE SEQUENCE</scope>
    <source>
        <strain evidence="2">09-Me</strain>
    </source>
</reference>
<dbReference type="InterPro" id="IPR036927">
    <property type="entry name" value="Cyt_c_oxase-like_su1_sf"/>
</dbReference>
<dbReference type="Gene3D" id="1.20.210.10">
    <property type="entry name" value="Cytochrome c oxidase-like, subunit I domain"/>
    <property type="match status" value="1"/>
</dbReference>
<organism evidence="2 3">
    <name type="scientific">Stygiobacter electus</name>
    <dbReference type="NCBI Taxonomy" id="3032292"/>
    <lineage>
        <taxon>Bacteria</taxon>
        <taxon>Pseudomonadati</taxon>
        <taxon>Ignavibacteriota</taxon>
        <taxon>Ignavibacteria</taxon>
        <taxon>Ignavibacteriales</taxon>
        <taxon>Melioribacteraceae</taxon>
        <taxon>Stygiobacter</taxon>
    </lineage>
</organism>
<dbReference type="AlphaFoldDB" id="A0AAE3P4P0"/>
<dbReference type="SUPFAM" id="SSF81442">
    <property type="entry name" value="Cytochrome c oxidase subunit I-like"/>
    <property type="match status" value="1"/>
</dbReference>
<proteinExistence type="predicted"/>
<dbReference type="EMBL" id="JARGDL010000021">
    <property type="protein sequence ID" value="MDF1612925.1"/>
    <property type="molecule type" value="Genomic_DNA"/>
</dbReference>
<keyword evidence="1" id="KW-1133">Transmembrane helix</keyword>
<comment type="caution">
    <text evidence="2">The sequence shown here is derived from an EMBL/GenBank/DDBJ whole genome shotgun (WGS) entry which is preliminary data.</text>
</comment>
<keyword evidence="3" id="KW-1185">Reference proteome</keyword>
<evidence type="ECO:0000313" key="2">
    <source>
        <dbReference type="EMBL" id="MDF1612925.1"/>
    </source>
</evidence>
<name>A0AAE3P4P0_9BACT</name>
<dbReference type="RefSeq" id="WP_321536695.1">
    <property type="nucleotide sequence ID" value="NZ_JARGDL010000021.1"/>
</dbReference>
<evidence type="ECO:0000313" key="3">
    <source>
        <dbReference type="Proteomes" id="UP001221302"/>
    </source>
</evidence>
<dbReference type="Proteomes" id="UP001221302">
    <property type="component" value="Unassembled WGS sequence"/>
</dbReference>
<feature type="transmembrane region" description="Helical" evidence="1">
    <location>
        <begin position="48"/>
        <end position="67"/>
    </location>
</feature>
<keyword evidence="1" id="KW-0812">Transmembrane</keyword>
<gene>
    <name evidence="2" type="ORF">P0M35_12240</name>
</gene>
<feature type="transmembrane region" description="Helical" evidence="1">
    <location>
        <begin position="109"/>
        <end position="133"/>
    </location>
</feature>